<dbReference type="InterPro" id="IPR036291">
    <property type="entry name" value="NAD(P)-bd_dom_sf"/>
</dbReference>
<evidence type="ECO:0000256" key="1">
    <source>
        <dbReference type="ARBA" id="ARBA00022531"/>
    </source>
</evidence>
<name>A0A3P1TEN1_9ACTN</name>
<sequence>MARIAVLGATGYLGGHAVTRLHADGHEVRAVVRSPKRASLPEGVEVVRGDVTESATLPASLAEVDGVLLALNGGGDPVRAVQVEERGVVNVAAAAEAAGVGRILLLSGMFAQPAYATHPWEQAEVRGEQLLLESPVPATVFRVGFINETLAKFVRGGRPVLIGRQPHPIRPIAVDDIMAAASRAIGMPRTANRVYDVAGEQAMTLREAAAAYAGAITGKLVAPRGVRVMPLWFMGAVNRLFLKGEMTRPLGILASMNRHGDVTATTDCFRDFGIPPTPFAQWIAQQRAIASEGSS</sequence>
<dbReference type="InterPro" id="IPR044256">
    <property type="entry name" value="HCF244-like"/>
</dbReference>
<dbReference type="SUPFAM" id="SSF51735">
    <property type="entry name" value="NAD(P)-binding Rossmann-fold domains"/>
    <property type="match status" value="1"/>
</dbReference>
<comment type="caution">
    <text evidence="4">The sequence shown here is derived from an EMBL/GenBank/DDBJ whole genome shotgun (WGS) entry which is preliminary data.</text>
</comment>
<keyword evidence="1" id="KW-0602">Photosynthesis</keyword>
<feature type="domain" description="NAD(P)-binding" evidence="3">
    <location>
        <begin position="8"/>
        <end position="133"/>
    </location>
</feature>
<protein>
    <submittedName>
        <fullName evidence="4">NAD-dependent epimerase/dehydratase family protein</fullName>
    </submittedName>
</protein>
<proteinExistence type="predicted"/>
<dbReference type="InterPro" id="IPR016040">
    <property type="entry name" value="NAD(P)-bd_dom"/>
</dbReference>
<dbReference type="PANTHER" id="PTHR47128">
    <property type="match status" value="1"/>
</dbReference>
<organism evidence="4 5">
    <name type="scientific">Arachnia propionica</name>
    <dbReference type="NCBI Taxonomy" id="1750"/>
    <lineage>
        <taxon>Bacteria</taxon>
        <taxon>Bacillati</taxon>
        <taxon>Actinomycetota</taxon>
        <taxon>Actinomycetes</taxon>
        <taxon>Propionibacteriales</taxon>
        <taxon>Propionibacteriaceae</taxon>
        <taxon>Arachnia</taxon>
    </lineage>
</organism>
<dbReference type="GO" id="GO:0015979">
    <property type="term" value="P:photosynthesis"/>
    <property type="evidence" value="ECO:0007669"/>
    <property type="project" value="UniProtKB-KW"/>
</dbReference>
<dbReference type="RefSeq" id="WP_124842646.1">
    <property type="nucleotide sequence ID" value="NZ_RQZG01000001.1"/>
</dbReference>
<dbReference type="AlphaFoldDB" id="A0A3P1TEN1"/>
<evidence type="ECO:0000313" key="4">
    <source>
        <dbReference type="EMBL" id="RRD07376.1"/>
    </source>
</evidence>
<evidence type="ECO:0000259" key="3">
    <source>
        <dbReference type="Pfam" id="PF13460"/>
    </source>
</evidence>
<accession>A0A3P1TEN1</accession>
<dbReference type="OrthoDB" id="9774199at2"/>
<dbReference type="Gene3D" id="3.40.50.720">
    <property type="entry name" value="NAD(P)-binding Rossmann-like Domain"/>
    <property type="match status" value="1"/>
</dbReference>
<dbReference type="EMBL" id="RQZG01000001">
    <property type="protein sequence ID" value="RRD07376.1"/>
    <property type="molecule type" value="Genomic_DNA"/>
</dbReference>
<evidence type="ECO:0000313" key="5">
    <source>
        <dbReference type="Proteomes" id="UP000280819"/>
    </source>
</evidence>
<gene>
    <name evidence="4" type="ORF">EII34_02520</name>
</gene>
<dbReference type="Proteomes" id="UP000280819">
    <property type="component" value="Unassembled WGS sequence"/>
</dbReference>
<evidence type="ECO:0000256" key="2">
    <source>
        <dbReference type="ARBA" id="ARBA00023276"/>
    </source>
</evidence>
<dbReference type="Pfam" id="PF13460">
    <property type="entry name" value="NAD_binding_10"/>
    <property type="match status" value="1"/>
</dbReference>
<dbReference type="GO" id="GO:0009523">
    <property type="term" value="C:photosystem II"/>
    <property type="evidence" value="ECO:0007669"/>
    <property type="project" value="UniProtKB-KW"/>
</dbReference>
<reference evidence="4 5" key="1">
    <citation type="submission" date="2018-11" db="EMBL/GenBank/DDBJ databases">
        <title>Genomes From Bacteria Associated with the Canine Oral Cavity: a Test Case for Automated Genome-Based Taxonomic Assignment.</title>
        <authorList>
            <person name="Coil D.A."/>
            <person name="Jospin G."/>
            <person name="Darling A.E."/>
            <person name="Wallis C."/>
            <person name="Davis I.J."/>
            <person name="Harris S."/>
            <person name="Eisen J.A."/>
            <person name="Holcombe L.J."/>
            <person name="O'Flynn C."/>
        </authorList>
    </citation>
    <scope>NUCLEOTIDE SEQUENCE [LARGE SCALE GENOMIC DNA]</scope>
    <source>
        <strain evidence="4 5">OH887_COT-365</strain>
    </source>
</reference>
<keyword evidence="2" id="KW-0604">Photosystem II</keyword>
<dbReference type="PANTHER" id="PTHR47128:SF2">
    <property type="entry name" value="PROTEIN HIGH CHLOROPHYLL FLUORESCENCE PHENOTYPE 244, CHLOROPLASTIC"/>
    <property type="match status" value="1"/>
</dbReference>